<accession>A0A6C0CYZ0</accession>
<protein>
    <submittedName>
        <fullName evidence="1">Uncharacterized protein</fullName>
    </submittedName>
</protein>
<name>A0A6C0CYZ0_9ZZZZ</name>
<proteinExistence type="predicted"/>
<evidence type="ECO:0000313" key="1">
    <source>
        <dbReference type="EMBL" id="QHT09004.1"/>
    </source>
</evidence>
<dbReference type="AlphaFoldDB" id="A0A6C0CYZ0"/>
<dbReference type="EMBL" id="MN739505">
    <property type="protein sequence ID" value="QHT09004.1"/>
    <property type="molecule type" value="Genomic_DNA"/>
</dbReference>
<organism evidence="1">
    <name type="scientific">viral metagenome</name>
    <dbReference type="NCBI Taxonomy" id="1070528"/>
    <lineage>
        <taxon>unclassified sequences</taxon>
        <taxon>metagenomes</taxon>
        <taxon>organismal metagenomes</taxon>
    </lineage>
</organism>
<reference evidence="1" key="1">
    <citation type="journal article" date="2020" name="Nature">
        <title>Giant virus diversity and host interactions through global metagenomics.</title>
        <authorList>
            <person name="Schulz F."/>
            <person name="Roux S."/>
            <person name="Paez-Espino D."/>
            <person name="Jungbluth S."/>
            <person name="Walsh D.A."/>
            <person name="Denef V.J."/>
            <person name="McMahon K.D."/>
            <person name="Konstantinidis K.T."/>
            <person name="Eloe-Fadrosh E.A."/>
            <person name="Kyrpides N.C."/>
            <person name="Woyke T."/>
        </authorList>
    </citation>
    <scope>NUCLEOTIDE SEQUENCE</scope>
    <source>
        <strain evidence="1">GVMAG-M-3300023109-53</strain>
    </source>
</reference>
<sequence length="106" mass="12895">MEKYLKNKMINIYMPKKKQIKQQKKPQVIDFFYRTNYSATTVNEFTEIWNKVYNSIPCLQCKINPVEIKKEIFDIHEPRFGILRKNYCLHCWLQKVSLTHDPVRKV</sequence>